<feature type="region of interest" description="Disordered" evidence="1">
    <location>
        <begin position="522"/>
        <end position="643"/>
    </location>
</feature>
<feature type="compositionally biased region" description="Low complexity" evidence="1">
    <location>
        <begin position="148"/>
        <end position="159"/>
    </location>
</feature>
<reference evidence="2 3" key="1">
    <citation type="journal article" date="2018" name="Nat. Ecol. Evol.">
        <title>Pezizomycetes genomes reveal the molecular basis of ectomycorrhizal truffle lifestyle.</title>
        <authorList>
            <person name="Murat C."/>
            <person name="Payen T."/>
            <person name="Noel B."/>
            <person name="Kuo A."/>
            <person name="Morin E."/>
            <person name="Chen J."/>
            <person name="Kohler A."/>
            <person name="Krizsan K."/>
            <person name="Balestrini R."/>
            <person name="Da Silva C."/>
            <person name="Montanini B."/>
            <person name="Hainaut M."/>
            <person name="Levati E."/>
            <person name="Barry K.W."/>
            <person name="Belfiori B."/>
            <person name="Cichocki N."/>
            <person name="Clum A."/>
            <person name="Dockter R.B."/>
            <person name="Fauchery L."/>
            <person name="Guy J."/>
            <person name="Iotti M."/>
            <person name="Le Tacon F."/>
            <person name="Lindquist E.A."/>
            <person name="Lipzen A."/>
            <person name="Malagnac F."/>
            <person name="Mello A."/>
            <person name="Molinier V."/>
            <person name="Miyauchi S."/>
            <person name="Poulain J."/>
            <person name="Riccioni C."/>
            <person name="Rubini A."/>
            <person name="Sitrit Y."/>
            <person name="Splivallo R."/>
            <person name="Traeger S."/>
            <person name="Wang M."/>
            <person name="Zifcakova L."/>
            <person name="Wipf D."/>
            <person name="Zambonelli A."/>
            <person name="Paolocci F."/>
            <person name="Nowrousian M."/>
            <person name="Ottonello S."/>
            <person name="Baldrian P."/>
            <person name="Spatafora J.W."/>
            <person name="Henrissat B."/>
            <person name="Nagy L.G."/>
            <person name="Aury J.M."/>
            <person name="Wincker P."/>
            <person name="Grigoriev I.V."/>
            <person name="Bonfante P."/>
            <person name="Martin F.M."/>
        </authorList>
    </citation>
    <scope>NUCLEOTIDE SEQUENCE [LARGE SCALE GENOMIC DNA]</scope>
    <source>
        <strain evidence="2 3">RN42</strain>
    </source>
</reference>
<feature type="compositionally biased region" description="Polar residues" evidence="1">
    <location>
        <begin position="1"/>
        <end position="23"/>
    </location>
</feature>
<feature type="compositionally biased region" description="Acidic residues" evidence="1">
    <location>
        <begin position="315"/>
        <end position="326"/>
    </location>
</feature>
<feature type="compositionally biased region" description="Low complexity" evidence="1">
    <location>
        <begin position="64"/>
        <end position="78"/>
    </location>
</feature>
<accession>A0A3N4ILC9</accession>
<feature type="compositionally biased region" description="Basic and acidic residues" evidence="1">
    <location>
        <begin position="621"/>
        <end position="643"/>
    </location>
</feature>
<gene>
    <name evidence="2" type="ORF">BJ508DRAFT_20338</name>
</gene>
<feature type="compositionally biased region" description="Basic and acidic residues" evidence="1">
    <location>
        <begin position="820"/>
        <end position="829"/>
    </location>
</feature>
<feature type="compositionally biased region" description="Polar residues" evidence="1">
    <location>
        <begin position="89"/>
        <end position="99"/>
    </location>
</feature>
<evidence type="ECO:0000256" key="1">
    <source>
        <dbReference type="SAM" id="MobiDB-lite"/>
    </source>
</evidence>
<organism evidence="2 3">
    <name type="scientific">Ascobolus immersus RN42</name>
    <dbReference type="NCBI Taxonomy" id="1160509"/>
    <lineage>
        <taxon>Eukaryota</taxon>
        <taxon>Fungi</taxon>
        <taxon>Dikarya</taxon>
        <taxon>Ascomycota</taxon>
        <taxon>Pezizomycotina</taxon>
        <taxon>Pezizomycetes</taxon>
        <taxon>Pezizales</taxon>
        <taxon>Ascobolaceae</taxon>
        <taxon>Ascobolus</taxon>
    </lineage>
</organism>
<evidence type="ECO:0000313" key="3">
    <source>
        <dbReference type="Proteomes" id="UP000275078"/>
    </source>
</evidence>
<protein>
    <submittedName>
        <fullName evidence="2">Uncharacterized protein</fullName>
    </submittedName>
</protein>
<feature type="compositionally biased region" description="Polar residues" evidence="1">
    <location>
        <begin position="830"/>
        <end position="845"/>
    </location>
</feature>
<name>A0A3N4ILC9_ASCIM</name>
<feature type="compositionally biased region" description="Low complexity" evidence="1">
    <location>
        <begin position="589"/>
        <end position="600"/>
    </location>
</feature>
<feature type="region of interest" description="Disordered" evidence="1">
    <location>
        <begin position="751"/>
        <end position="845"/>
    </location>
</feature>
<evidence type="ECO:0000313" key="2">
    <source>
        <dbReference type="EMBL" id="RPA84940.1"/>
    </source>
</evidence>
<keyword evidence="3" id="KW-1185">Reference proteome</keyword>
<feature type="region of interest" description="Disordered" evidence="1">
    <location>
        <begin position="148"/>
        <end position="179"/>
    </location>
</feature>
<feature type="compositionally biased region" description="Low complexity" evidence="1">
    <location>
        <begin position="788"/>
        <end position="801"/>
    </location>
</feature>
<dbReference type="EMBL" id="ML119656">
    <property type="protein sequence ID" value="RPA84940.1"/>
    <property type="molecule type" value="Genomic_DNA"/>
</dbReference>
<feature type="region of interest" description="Disordered" evidence="1">
    <location>
        <begin position="269"/>
        <end position="368"/>
    </location>
</feature>
<feature type="compositionally biased region" description="Low complexity" evidence="1">
    <location>
        <begin position="465"/>
        <end position="475"/>
    </location>
</feature>
<feature type="region of interest" description="Disordered" evidence="1">
    <location>
        <begin position="1"/>
        <end position="38"/>
    </location>
</feature>
<dbReference type="AlphaFoldDB" id="A0A3N4ILC9"/>
<feature type="compositionally biased region" description="Low complexity" evidence="1">
    <location>
        <begin position="100"/>
        <end position="109"/>
    </location>
</feature>
<proteinExistence type="predicted"/>
<feature type="region of interest" description="Disordered" evidence="1">
    <location>
        <begin position="878"/>
        <end position="910"/>
    </location>
</feature>
<dbReference type="Proteomes" id="UP000275078">
    <property type="component" value="Unassembled WGS sequence"/>
</dbReference>
<feature type="region of interest" description="Disordered" evidence="1">
    <location>
        <begin position="443"/>
        <end position="496"/>
    </location>
</feature>
<sequence>MDNSTSVLLPSFGNDDQPSSLCTMPTEHPITTPHLPPGGLALPSRFSLPNLPSQITTFEAAPVSGPRSLSSPNLPRSSQEVTAPLPAPSSISPNLRVRQSSSSNSSNASRRGRAPVNLAAHYHRTSYIPASRPSGIAASIRQRSSSLGALPASSPLASPQYTSGAVSQASPSRRVSRRLSRPDLELHFDEQAAAAPGHQENEFQPPTYLQDLLPLLPPPPPPDIPPSYLTRFLNTGWLEPAQYFSPALVVPHLDDIPGPQHNLVLARHHARRRSWSESAVGSSRLRVMNPDEDGGESSGGGGGDGGDDGSGAVGGDEDDSDVEDEKVVEGQIDGPSSSRSAVELDRPSPSPASLSSIETVPEPPPQESSFVAKLKKSKSLGVLSSFLKGKTFTRSTPNMGSFAFPDGPYNSLLASGVPTIVVQGASDDSLVTMPVPVPIHPGLTDPEFSPIERLHSRPSTPAPSSPQAASIPSGPRVSRFIETGLPPTKKKTGAKQELGRACKSFGRRAVSCFCCCHKSSTNDEEEDSASGNQPINNNHHHHHNSPEPPTNHPAVRQQTNFRPANNFEMTDRSNPNDKPVSRPPPHIQSALSSSSRDSSPSAPPPVIQGRGTYIDPPALRESSKDDLPLPRRPEATSKKSLPEPVKKIVAKWEGMGVDKGKKAAGVEKNVKAEPVKKEEKKSDGFVKKQLDRMTSFRHGTVKTQKGVVTAANIDEFLKSGSPGPSGETLVAAGQSAQVVGRVENEAVPVKERKRTISFAPEPVRASTFPTTVPRERSFSSVEPGRPVSASFHSRDYSSSSDDSTETIKASGQKNVAAPDSSKDALDTHKQVVSSAAKSALPTQTSRTSLLDEFPPHLLSSPAPEQPINALSPSLAVTPTTTEEALEDDAATKALKKPKDTKPRRPIFTSISPDPLATLAADIAAGKIALFVDQVVEPVESETEPHFFYPCSDLDIVDYQEDSFDSFDHHEPQVLASRPSSTAYTNTHSSAHASITIGSPCSAMFDLVDMDAIAKKVVCSCCGGAPSRKAKCVTGMYFVTSKKTRDFVVNTRQSSVDSFKAGSPVTELDRVMGLGKDVVSVKKGETEGILMGLSNGFERCGVEGCVYWRCGDCQVDEECLKVLCSKRGHFRASLTGMFGGLDELDDEERKEEAFFRGQ</sequence>
<feature type="compositionally biased region" description="Gly residues" evidence="1">
    <location>
        <begin position="296"/>
        <end position="314"/>
    </location>
</feature>
<feature type="region of interest" description="Disordered" evidence="1">
    <location>
        <begin position="61"/>
        <end position="113"/>
    </location>
</feature>
<feature type="compositionally biased region" description="Polar residues" evidence="1">
    <location>
        <begin position="160"/>
        <end position="169"/>
    </location>
</feature>